<sequence>MRALTLTVAAAALLTAAAAHVAPAAADPANSDQSVKSWVRGRPFWQNYSGYPAPDPQLAPRGSTRSVEGMELPTDGDFSLFGPLGANLMGATAGVVIRSVIPSQRYDGPGTPTGGHMQLCKARYPTYNPQTDSYTTATGEVRRCPL</sequence>
<feature type="chain" id="PRO_5032375265" description="Lectin-like protein BA14k" evidence="1">
    <location>
        <begin position="22"/>
        <end position="146"/>
    </location>
</feature>
<dbReference type="OrthoDB" id="8117189at2"/>
<evidence type="ECO:0000313" key="3">
    <source>
        <dbReference type="Proteomes" id="UP000249590"/>
    </source>
</evidence>
<reference evidence="2 3" key="1">
    <citation type="submission" date="2018-05" db="EMBL/GenBank/DDBJ databases">
        <title>Acuticoccus sediminis sp. nov., isolated from deep-sea sediment of Indian Ocean.</title>
        <authorList>
            <person name="Liu X."/>
            <person name="Lai Q."/>
            <person name="Du Y."/>
            <person name="Sun F."/>
            <person name="Zhang X."/>
            <person name="Wang S."/>
            <person name="Shao Z."/>
        </authorList>
    </citation>
    <scope>NUCLEOTIDE SEQUENCE [LARGE SCALE GENOMIC DNA]</scope>
    <source>
        <strain evidence="2 3">PTG4-2</strain>
    </source>
</reference>
<protein>
    <recommendedName>
        <fullName evidence="4">Lectin-like protein BA14k</fullName>
    </recommendedName>
</protein>
<evidence type="ECO:0000256" key="1">
    <source>
        <dbReference type="SAM" id="SignalP"/>
    </source>
</evidence>
<feature type="signal peptide" evidence="1">
    <location>
        <begin position="1"/>
        <end position="21"/>
    </location>
</feature>
<evidence type="ECO:0000313" key="2">
    <source>
        <dbReference type="EMBL" id="RAI03295.1"/>
    </source>
</evidence>
<organism evidence="2 3">
    <name type="scientific">Acuticoccus sediminis</name>
    <dbReference type="NCBI Taxonomy" id="2184697"/>
    <lineage>
        <taxon>Bacteria</taxon>
        <taxon>Pseudomonadati</taxon>
        <taxon>Pseudomonadota</taxon>
        <taxon>Alphaproteobacteria</taxon>
        <taxon>Hyphomicrobiales</taxon>
        <taxon>Amorphaceae</taxon>
        <taxon>Acuticoccus</taxon>
    </lineage>
</organism>
<keyword evidence="1" id="KW-0732">Signal</keyword>
<dbReference type="RefSeq" id="WP_111341839.1">
    <property type="nucleotide sequence ID" value="NZ_QHHQ01000001.1"/>
</dbReference>
<comment type="caution">
    <text evidence="2">The sequence shown here is derived from an EMBL/GenBank/DDBJ whole genome shotgun (WGS) entry which is preliminary data.</text>
</comment>
<keyword evidence="3" id="KW-1185">Reference proteome</keyword>
<proteinExistence type="predicted"/>
<accession>A0A8B2NYR6</accession>
<dbReference type="AlphaFoldDB" id="A0A8B2NYR6"/>
<evidence type="ECO:0008006" key="4">
    <source>
        <dbReference type="Google" id="ProtNLM"/>
    </source>
</evidence>
<dbReference type="EMBL" id="QHHQ01000001">
    <property type="protein sequence ID" value="RAI03295.1"/>
    <property type="molecule type" value="Genomic_DNA"/>
</dbReference>
<name>A0A8B2NYR6_9HYPH</name>
<dbReference type="Proteomes" id="UP000249590">
    <property type="component" value="Unassembled WGS sequence"/>
</dbReference>
<gene>
    <name evidence="2" type="ORF">DLJ53_01890</name>
</gene>